<reference evidence="8" key="2">
    <citation type="journal article" date="2018" name="Plant J.">
        <title>The Sorghum bicolor reference genome: improved assembly, gene annotations, a transcriptome atlas, and signatures of genome organization.</title>
        <authorList>
            <person name="McCormick R.F."/>
            <person name="Truong S.K."/>
            <person name="Sreedasyam A."/>
            <person name="Jenkins J."/>
            <person name="Shu S."/>
            <person name="Sims D."/>
            <person name="Kennedy M."/>
            <person name="Amirebrahimi M."/>
            <person name="Weers B.D."/>
            <person name="McKinley B."/>
            <person name="Mattison A."/>
            <person name="Morishige D.T."/>
            <person name="Grimwood J."/>
            <person name="Schmutz J."/>
            <person name="Mullet J.E."/>
        </authorList>
    </citation>
    <scope>NUCLEOTIDE SEQUENCE [LARGE SCALE GENOMIC DNA]</scope>
    <source>
        <strain evidence="8">cv. BTx623</strain>
    </source>
</reference>
<evidence type="ECO:0000313" key="7">
    <source>
        <dbReference type="EMBL" id="OQU84012.1"/>
    </source>
</evidence>
<evidence type="ECO:0000256" key="4">
    <source>
        <dbReference type="ARBA" id="ARBA00023157"/>
    </source>
</evidence>
<dbReference type="AlphaFoldDB" id="A0A1Z5RJT6"/>
<protein>
    <recommendedName>
        <fullName evidence="6">Bowman-Birk serine protease inhibitors family domain-containing protein</fullName>
    </recommendedName>
</protein>
<comment type="similarity">
    <text evidence="1">Belongs to the Bowman-Birk serine protease inhibitor family.</text>
</comment>
<dbReference type="Gramene" id="OQU84012">
    <property type="protein sequence ID" value="OQU84012"/>
    <property type="gene ID" value="SORBI_3005G215832"/>
</dbReference>
<evidence type="ECO:0000256" key="2">
    <source>
        <dbReference type="ARBA" id="ARBA00022690"/>
    </source>
</evidence>
<dbReference type="EMBL" id="CM000764">
    <property type="protein sequence ID" value="OQU84012.1"/>
    <property type="molecule type" value="Genomic_DNA"/>
</dbReference>
<feature type="chain" id="PRO_5012125342" description="Bowman-Birk serine protease inhibitors family domain-containing protein" evidence="5">
    <location>
        <begin position="21"/>
        <end position="107"/>
    </location>
</feature>
<dbReference type="PANTHER" id="PTHR33479">
    <property type="entry name" value="BOWMAN-BIRK TYPE BRAN TRYPSIN INHIBITOR"/>
    <property type="match status" value="1"/>
</dbReference>
<dbReference type="Gene3D" id="2.10.69.10">
    <property type="entry name" value="Cysteine Protease (Bromelain) Inhibitor, subunit H"/>
    <property type="match status" value="1"/>
</dbReference>
<dbReference type="ExpressionAtlas" id="A0A1Z5RJT6">
    <property type="expression patterns" value="differential"/>
</dbReference>
<keyword evidence="4" id="KW-1015">Disulfide bond</keyword>
<dbReference type="GO" id="GO:0005576">
    <property type="term" value="C:extracellular region"/>
    <property type="evidence" value="ECO:0007669"/>
    <property type="project" value="InterPro"/>
</dbReference>
<proteinExistence type="inferred from homology"/>
<evidence type="ECO:0000256" key="1">
    <source>
        <dbReference type="ARBA" id="ARBA00008506"/>
    </source>
</evidence>
<reference evidence="7 8" key="1">
    <citation type="journal article" date="2009" name="Nature">
        <title>The Sorghum bicolor genome and the diversification of grasses.</title>
        <authorList>
            <person name="Paterson A.H."/>
            <person name="Bowers J.E."/>
            <person name="Bruggmann R."/>
            <person name="Dubchak I."/>
            <person name="Grimwood J."/>
            <person name="Gundlach H."/>
            <person name="Haberer G."/>
            <person name="Hellsten U."/>
            <person name="Mitros T."/>
            <person name="Poliakov A."/>
            <person name="Schmutz J."/>
            <person name="Spannagl M."/>
            <person name="Tang H."/>
            <person name="Wang X."/>
            <person name="Wicker T."/>
            <person name="Bharti A.K."/>
            <person name="Chapman J."/>
            <person name="Feltus F.A."/>
            <person name="Gowik U."/>
            <person name="Grigoriev I.V."/>
            <person name="Lyons E."/>
            <person name="Maher C.A."/>
            <person name="Martis M."/>
            <person name="Narechania A."/>
            <person name="Otillar R.P."/>
            <person name="Penning B.W."/>
            <person name="Salamov A.A."/>
            <person name="Wang Y."/>
            <person name="Zhang L."/>
            <person name="Carpita N.C."/>
            <person name="Freeling M."/>
            <person name="Gingle A.R."/>
            <person name="Hash C.T."/>
            <person name="Keller B."/>
            <person name="Klein P."/>
            <person name="Kresovich S."/>
            <person name="McCann M.C."/>
            <person name="Ming R."/>
            <person name="Peterson D.G."/>
            <person name="Mehboob-ur-Rahman"/>
            <person name="Ware D."/>
            <person name="Westhoff P."/>
            <person name="Mayer K.F."/>
            <person name="Messing J."/>
            <person name="Rokhsar D.S."/>
        </authorList>
    </citation>
    <scope>NUCLEOTIDE SEQUENCE [LARGE SCALE GENOMIC DNA]</scope>
    <source>
        <strain evidence="8">cv. BTx623</strain>
    </source>
</reference>
<evidence type="ECO:0000259" key="6">
    <source>
        <dbReference type="SMART" id="SM00269"/>
    </source>
</evidence>
<dbReference type="SUPFAM" id="SSF57247">
    <property type="entry name" value="Bowman-Birk inhibitor, BBI"/>
    <property type="match status" value="1"/>
</dbReference>
<dbReference type="GO" id="GO:0004867">
    <property type="term" value="F:serine-type endopeptidase inhibitor activity"/>
    <property type="evidence" value="ECO:0007669"/>
    <property type="project" value="UniProtKB-KW"/>
</dbReference>
<accession>A0A1Z5RJT6</accession>
<sequence length="107" mass="11284">MRPQVILVVTLALLAFRSSGTPGSSWPCCDNCGVCDRKLPPDCKCKDVSVQGCHPECKICIKVGAGIHPNGGHGPVVTYRCDDILTNFYNNAARTTAAEAAFLGGGF</sequence>
<dbReference type="SMART" id="SM00269">
    <property type="entry name" value="BowB"/>
    <property type="match status" value="1"/>
</dbReference>
<keyword evidence="3" id="KW-0722">Serine protease inhibitor</keyword>
<dbReference type="Proteomes" id="UP000000768">
    <property type="component" value="Chromosome 5"/>
</dbReference>
<dbReference type="InParanoid" id="A0A1Z5RJT6"/>
<keyword evidence="8" id="KW-1185">Reference proteome</keyword>
<evidence type="ECO:0000256" key="5">
    <source>
        <dbReference type="SAM" id="SignalP"/>
    </source>
</evidence>
<evidence type="ECO:0000256" key="3">
    <source>
        <dbReference type="ARBA" id="ARBA00022900"/>
    </source>
</evidence>
<feature type="domain" description="Bowman-Birk serine protease inhibitors family" evidence="6">
    <location>
        <begin position="28"/>
        <end position="89"/>
    </location>
</feature>
<organism evidence="7 8">
    <name type="scientific">Sorghum bicolor</name>
    <name type="common">Sorghum</name>
    <name type="synonym">Sorghum vulgare</name>
    <dbReference type="NCBI Taxonomy" id="4558"/>
    <lineage>
        <taxon>Eukaryota</taxon>
        <taxon>Viridiplantae</taxon>
        <taxon>Streptophyta</taxon>
        <taxon>Embryophyta</taxon>
        <taxon>Tracheophyta</taxon>
        <taxon>Spermatophyta</taxon>
        <taxon>Magnoliopsida</taxon>
        <taxon>Liliopsida</taxon>
        <taxon>Poales</taxon>
        <taxon>Poaceae</taxon>
        <taxon>PACMAD clade</taxon>
        <taxon>Panicoideae</taxon>
        <taxon>Andropogonodae</taxon>
        <taxon>Andropogoneae</taxon>
        <taxon>Sorghinae</taxon>
        <taxon>Sorghum</taxon>
    </lineage>
</organism>
<evidence type="ECO:0000313" key="8">
    <source>
        <dbReference type="Proteomes" id="UP000000768"/>
    </source>
</evidence>
<dbReference type="InterPro" id="IPR000877">
    <property type="entry name" value="Prot_inh_BBI"/>
</dbReference>
<keyword evidence="5" id="KW-0732">Signal</keyword>
<gene>
    <name evidence="7" type="ORF">SORBI_3005G215832</name>
</gene>
<dbReference type="InterPro" id="IPR035995">
    <property type="entry name" value="Bowman-Birk_prot_inh"/>
</dbReference>
<keyword evidence="2" id="KW-0646">Protease inhibitor</keyword>
<name>A0A1Z5RJT6_SORBI</name>
<dbReference type="PANTHER" id="PTHR33479:SF13">
    <property type="entry name" value="BOWMAN-BIRK TYPE TRYPSIN INHIBITOR"/>
    <property type="match status" value="1"/>
</dbReference>
<feature type="signal peptide" evidence="5">
    <location>
        <begin position="1"/>
        <end position="20"/>
    </location>
</feature>